<feature type="region of interest" description="Disordered" evidence="1">
    <location>
        <begin position="459"/>
        <end position="481"/>
    </location>
</feature>
<dbReference type="GO" id="GO:0005096">
    <property type="term" value="F:GTPase activator activity"/>
    <property type="evidence" value="ECO:0000318"/>
    <property type="project" value="GO_Central"/>
</dbReference>
<name>A0A1U8BBB8_NELNU</name>
<dbReference type="Proteomes" id="UP000189703">
    <property type="component" value="Unplaced"/>
</dbReference>
<reference evidence="4" key="1">
    <citation type="submission" date="2025-08" db="UniProtKB">
        <authorList>
            <consortium name="RefSeq"/>
        </authorList>
    </citation>
    <scope>IDENTIFICATION</scope>
</reference>
<dbReference type="PANTHER" id="PTHR21422">
    <property type="entry name" value="RAB3 GTPASE-ACTIVATING PROTEIN CATALYTIC SUBUNIT"/>
    <property type="match status" value="1"/>
</dbReference>
<gene>
    <name evidence="4" type="primary">LOC104612766</name>
</gene>
<dbReference type="Pfam" id="PF13890">
    <property type="entry name" value="Rab3-GTPase_cat"/>
    <property type="match status" value="1"/>
</dbReference>
<dbReference type="FunCoup" id="A0A1U8BBB8">
    <property type="interactions" value="1048"/>
</dbReference>
<evidence type="ECO:0000313" key="3">
    <source>
        <dbReference type="Proteomes" id="UP000189703"/>
    </source>
</evidence>
<feature type="region of interest" description="Disordered" evidence="1">
    <location>
        <begin position="656"/>
        <end position="680"/>
    </location>
</feature>
<dbReference type="GO" id="GO:2000786">
    <property type="term" value="P:positive regulation of autophagosome assembly"/>
    <property type="evidence" value="ECO:0000318"/>
    <property type="project" value="GO_Central"/>
</dbReference>
<dbReference type="PANTHER" id="PTHR21422:SF10">
    <property type="entry name" value="RAB3 GTPASE-ACTIVATING PROTEIN CATALYTIC SUBUNIT"/>
    <property type="match status" value="1"/>
</dbReference>
<evidence type="ECO:0000259" key="2">
    <source>
        <dbReference type="Pfam" id="PF13890"/>
    </source>
</evidence>
<evidence type="ECO:0000256" key="1">
    <source>
        <dbReference type="SAM" id="MobiDB-lite"/>
    </source>
</evidence>
<dbReference type="AlphaFoldDB" id="A0A1U8BBB8"/>
<dbReference type="eggNOG" id="KOG2390">
    <property type="taxonomic scope" value="Eukaryota"/>
</dbReference>
<feature type="region of interest" description="Disordered" evidence="1">
    <location>
        <begin position="32"/>
        <end position="53"/>
    </location>
</feature>
<evidence type="ECO:0000313" key="4">
    <source>
        <dbReference type="RefSeq" id="XP_010278636.1"/>
    </source>
</evidence>
<proteinExistence type="predicted"/>
<dbReference type="KEGG" id="nnu:104612766"/>
<dbReference type="RefSeq" id="XP_010278636.1">
    <property type="nucleotide sequence ID" value="XM_010280334.2"/>
</dbReference>
<feature type="domain" description="Rab3GAP catalytic subunit conserved" evidence="2">
    <location>
        <begin position="373"/>
        <end position="522"/>
    </location>
</feature>
<dbReference type="STRING" id="4432.A0A1U8BBB8"/>
<dbReference type="InterPro" id="IPR045700">
    <property type="entry name" value="Rab3GAP1"/>
</dbReference>
<sequence>MESSSFVSKAKTAFHSAAAKAEKVLTDIKADFKSERETGEQSQKTSKKLSEHEQRFIKTEGENHNELKRSKWIPAHQGKKHNWYDWQEQLKNMTKRKTEGDKKKFENLNSAFPAVDGQLLNSEMKGLESGNININAPCMAKIPPASILKQLAVAVEYGKNYKSVKDLALSRDSSPERERASLSFSAVKSLMLREKDEKSNFECGNDDETFLLIQSLFDAEDYFCRWKNASGSATPTVASLPRYFHTAPSETFVTRLSEVMGRFNTLQKMVSFWCRVVDELRRRWTEGQPVPGMPLDESPDLNSCLLHQQLQVINCCLSRKHHRIIATRSLDSVTRVASPNSEESFVSHDMVSSSPIMYARINSGNLVLRLGADHCSKKNLTLLETGESIFSPVTQEGPVLTEELIRETEEFVMQTGSLGAGCSQLLSDMQAFKAANPGCILEDFVRWYSPADWIETERSNETKDSFDGGDPSSKRGQLSSRMQKEGNLWRELWKNAKPLPAAKQTPLFDEDLAVEGILNTLEDIQPADLFKQLFASLLGSGFIIAETTLAKNSNLSKVFYECKDYTIAMFQGDTWTDNIDDLCQVYETVETMLIHPEDSHRIMSEEPIATGEPRRLFKKFNLNFGSKDRREKSSKDWKKSEENPTFQMFSDLFDGKSSLFTKKPPRPSSTSQADVPPICR</sequence>
<dbReference type="OrthoDB" id="5391403at2759"/>
<dbReference type="InParanoid" id="A0A1U8BBB8"/>
<organism evidence="3 4">
    <name type="scientific">Nelumbo nucifera</name>
    <name type="common">Sacred lotus</name>
    <dbReference type="NCBI Taxonomy" id="4432"/>
    <lineage>
        <taxon>Eukaryota</taxon>
        <taxon>Viridiplantae</taxon>
        <taxon>Streptophyta</taxon>
        <taxon>Embryophyta</taxon>
        <taxon>Tracheophyta</taxon>
        <taxon>Spermatophyta</taxon>
        <taxon>Magnoliopsida</taxon>
        <taxon>Proteales</taxon>
        <taxon>Nelumbonaceae</taxon>
        <taxon>Nelumbo</taxon>
    </lineage>
</organism>
<protein>
    <submittedName>
        <fullName evidence="4">Uncharacterized protein LOC104612766 isoform X1</fullName>
    </submittedName>
</protein>
<dbReference type="GeneID" id="104612766"/>
<accession>A0A1U8BBB8</accession>
<dbReference type="InterPro" id="IPR026147">
    <property type="entry name" value="Rab3GAP1_conserved"/>
</dbReference>
<keyword evidence="3" id="KW-1185">Reference proteome</keyword>
<dbReference type="OMA" id="HECKDYV"/>